<protein>
    <submittedName>
        <fullName evidence="2">Uncharacterized protein</fullName>
    </submittedName>
</protein>
<dbReference type="EMBL" id="JAUOQO010000379">
    <property type="protein sequence ID" value="MDO6575233.1"/>
    <property type="molecule type" value="Genomic_DNA"/>
</dbReference>
<proteinExistence type="predicted"/>
<keyword evidence="3" id="KW-1185">Reference proteome</keyword>
<dbReference type="AlphaFoldDB" id="A0AAW7YVW4"/>
<feature type="compositionally biased region" description="Low complexity" evidence="1">
    <location>
        <begin position="48"/>
        <end position="67"/>
    </location>
</feature>
<evidence type="ECO:0000313" key="2">
    <source>
        <dbReference type="EMBL" id="MDO6575233.1"/>
    </source>
</evidence>
<reference evidence="2" key="1">
    <citation type="submission" date="2023-07" db="EMBL/GenBank/DDBJ databases">
        <title>Genome content predicts the carbon catabolic preferences of heterotrophic bacteria.</title>
        <authorList>
            <person name="Gralka M."/>
        </authorList>
    </citation>
    <scope>NUCLEOTIDE SEQUENCE</scope>
    <source>
        <strain evidence="2">E2R20</strain>
    </source>
</reference>
<dbReference type="RefSeq" id="WP_303522220.1">
    <property type="nucleotide sequence ID" value="NZ_JAUOQO010000379.1"/>
</dbReference>
<comment type="caution">
    <text evidence="2">The sequence shown here is derived from an EMBL/GenBank/DDBJ whole genome shotgun (WGS) entry which is preliminary data.</text>
</comment>
<accession>A0AAW7YVW4</accession>
<sequence length="81" mass="8447">MVAGGQNVTRQAGEVVQKTIQNVEQQVATIAQPDRLAEITQKVAIKSQPNQPAGANAQPARANANDPAYVKRVQAGLASLG</sequence>
<gene>
    <name evidence="2" type="ORF">Q4528_14045</name>
</gene>
<name>A0AAW7YVW4_9STAP</name>
<dbReference type="Proteomes" id="UP001170310">
    <property type="component" value="Unassembled WGS sequence"/>
</dbReference>
<feature type="non-terminal residue" evidence="2">
    <location>
        <position position="81"/>
    </location>
</feature>
<evidence type="ECO:0000313" key="3">
    <source>
        <dbReference type="Proteomes" id="UP001170310"/>
    </source>
</evidence>
<evidence type="ECO:0000256" key="1">
    <source>
        <dbReference type="SAM" id="MobiDB-lite"/>
    </source>
</evidence>
<feature type="region of interest" description="Disordered" evidence="1">
    <location>
        <begin position="44"/>
        <end position="67"/>
    </location>
</feature>
<organism evidence="2 3">
    <name type="scientific">Staphylococcus pasteuri_A</name>
    <dbReference type="NCBI Taxonomy" id="3062664"/>
    <lineage>
        <taxon>Bacteria</taxon>
        <taxon>Bacillati</taxon>
        <taxon>Bacillota</taxon>
        <taxon>Bacilli</taxon>
        <taxon>Bacillales</taxon>
        <taxon>Staphylococcaceae</taxon>
        <taxon>Staphylococcus</taxon>
    </lineage>
</organism>